<evidence type="ECO:0000313" key="13">
    <source>
        <dbReference type="EMBL" id="ONH75983.1"/>
    </source>
</evidence>
<sequence>MPRLRYYLQRNAKLLLFITFVCLLVYLNLKNSEVNTQSQSSWSTTSLKYRPYHQLIDPNLPLEEKCRAYFTHLFKEQPDWKLTPKLGKSYPHSEKTKSEDLVHLNLYNHCYMSNDFAIVPEWDEKMYPYLSRKLPVFQHWSGVQSYGKPEKGDAKIDELSVDSYKRQGVSMEPVDKGVPFWRYFKANIEGRGIVLSSSDDFITETVKLMDNLKTLGNELPVQIVHRGDLSYANRLRLSKKVREENGLPLFDLWFVDVSLCLNDVYKDSFDGYFNKMLAYSFNSLKEIVLLDTDVVIFKPLDKLFESKIYSSSKTLFFKDRSTEMRMSDEYINFIQNTAPSYLDHTIFGAPFVDLNLFETEYFQLRYFHYMEAGLFLINREIYWNGVLMALWLSNVESFKMASWGEKEHFWLGLVMSGEDSFKFDKYWTGNVGKLVATDNGRRHKICSAHPAHILSESNELAWINSGITNCEKVNNEVLAHDIEKIFDIGYNIQSIPALERYYRQPISFDAFIVPPEYKVATDYPPTEIMDLCSRYYYCVYDSIGPDHDQQGIKWEFSKPQIKWYNVVADRYLVVLLFLALLGYLLYSINFEWPKVLLTPTEQSELSIEYRPYHQFIDPKLSLEEKCRAYFTHLFKEQPDWTLTPKLGESFSHAEKTKSQDLVHLNLYNHCYMSNDFAIVPEWDEKMYPYLSRKLPVFQHWSGVQSYGKPEKGDAKIDELSVDSYKRQGVSMEPVDKGVPFWRYFKANLEGRGIIVSLSDNYVREATKLIGNLKALSNTLPIQFFHRGDLSNDGKLKLTQALMKNNEQPLFDIWFVDVSPCLNEEYKGSFGSFFNKMLAYGFNTFKEVVLLDTDVAIFKPLEDLFKTKVYKEANTLFFKDRSAELRLGEDYYQFIQDTAPSLIDHQIFNMPYISPKHFESEYFAGRYFHYMEAGLFLINRELYWNGVLMALWLSNVEPFRAATWGEKEHFWLGLVMSGFDKYKFDDYWTGNVGKLLLAEGGDRYKICSAHPAHALAETNELIWLNSGITNCHKMSDDMLRDDIEHVSDIGVDIKSKEELNKYYKQAVDFDAFIIPPDYKPGSEFPPTDGVSLCNRYYYCVYEEIGQEPDQKGKKWEFSESQIEWYKNVAEKYLSA</sequence>
<dbReference type="GO" id="GO:0000033">
    <property type="term" value="F:alpha-1,3-mannosyltransferase activity"/>
    <property type="evidence" value="ECO:0007669"/>
    <property type="project" value="TreeGrafter"/>
</dbReference>
<evidence type="ECO:0000256" key="10">
    <source>
        <dbReference type="ARBA" id="ARBA00023136"/>
    </source>
</evidence>
<organism evidence="13 14">
    <name type="scientific">Pichia kudriavzevii</name>
    <name type="common">Yeast</name>
    <name type="synonym">Issatchenkia orientalis</name>
    <dbReference type="NCBI Taxonomy" id="4909"/>
    <lineage>
        <taxon>Eukaryota</taxon>
        <taxon>Fungi</taxon>
        <taxon>Dikarya</taxon>
        <taxon>Ascomycota</taxon>
        <taxon>Saccharomycotina</taxon>
        <taxon>Pichiomycetes</taxon>
        <taxon>Pichiales</taxon>
        <taxon>Pichiaceae</taxon>
        <taxon>Pichia</taxon>
    </lineage>
</organism>
<evidence type="ECO:0000256" key="7">
    <source>
        <dbReference type="ARBA" id="ARBA00022968"/>
    </source>
</evidence>
<keyword evidence="10 12" id="KW-0472">Membrane</keyword>
<gene>
    <name evidence="13" type="ORF">BOH78_1318</name>
</gene>
<evidence type="ECO:0000256" key="4">
    <source>
        <dbReference type="ARBA" id="ARBA00022676"/>
    </source>
</evidence>
<dbReference type="SUPFAM" id="SSF53448">
    <property type="entry name" value="Nucleotide-diphospho-sugar transferases"/>
    <property type="match status" value="2"/>
</dbReference>
<dbReference type="VEuPathDB" id="FungiDB:C5L36_0C08550"/>
<keyword evidence="5" id="KW-0808">Transferase</keyword>
<dbReference type="Gene3D" id="3.90.550.10">
    <property type="entry name" value="Spore Coat Polysaccharide Biosynthesis Protein SpsA, Chain A"/>
    <property type="match status" value="2"/>
</dbReference>
<keyword evidence="11" id="KW-0325">Glycoprotein</keyword>
<evidence type="ECO:0000256" key="9">
    <source>
        <dbReference type="ARBA" id="ARBA00023034"/>
    </source>
</evidence>
<evidence type="ECO:0000256" key="6">
    <source>
        <dbReference type="ARBA" id="ARBA00022692"/>
    </source>
</evidence>
<evidence type="ECO:0000313" key="14">
    <source>
        <dbReference type="Proteomes" id="UP000189274"/>
    </source>
</evidence>
<reference evidence="14" key="1">
    <citation type="journal article" date="2017" name="Genome Announc.">
        <title>Genome sequences of Cyberlindnera fabianii 65, Pichia kudriavzevii 129, and Saccharomyces cerevisiae 131 isolated from fermented masau fruits in Zimbabwe.</title>
        <authorList>
            <person name="van Rijswijck I.M.H."/>
            <person name="Derks M.F.L."/>
            <person name="Abee T."/>
            <person name="de Ridder D."/>
            <person name="Smid E.J."/>
        </authorList>
    </citation>
    <scope>NUCLEOTIDE SEQUENCE [LARGE SCALE GENOMIC DNA]</scope>
    <source>
        <strain evidence="14">129</strain>
    </source>
</reference>
<evidence type="ECO:0000256" key="8">
    <source>
        <dbReference type="ARBA" id="ARBA00022989"/>
    </source>
</evidence>
<feature type="transmembrane region" description="Helical" evidence="12">
    <location>
        <begin position="12"/>
        <end position="29"/>
    </location>
</feature>
<dbReference type="InterPro" id="IPR022751">
    <property type="entry name" value="Alpha_mannosyltransferase"/>
</dbReference>
<comment type="pathway">
    <text evidence="2">Protein modification; protein glycosylation.</text>
</comment>
<dbReference type="GO" id="GO:0046354">
    <property type="term" value="P:mannan biosynthetic process"/>
    <property type="evidence" value="ECO:0007669"/>
    <property type="project" value="UniProtKB-ARBA"/>
</dbReference>
<comment type="caution">
    <text evidence="13">The sequence shown here is derived from an EMBL/GenBank/DDBJ whole genome shotgun (WGS) entry which is preliminary data.</text>
</comment>
<evidence type="ECO:0000256" key="3">
    <source>
        <dbReference type="ARBA" id="ARBA00009105"/>
    </source>
</evidence>
<keyword evidence="4" id="KW-0328">Glycosyltransferase</keyword>
<evidence type="ECO:0000256" key="5">
    <source>
        <dbReference type="ARBA" id="ARBA00022679"/>
    </source>
</evidence>
<dbReference type="AlphaFoldDB" id="A0A1V2LT34"/>
<proteinExistence type="inferred from homology"/>
<evidence type="ECO:0000256" key="2">
    <source>
        <dbReference type="ARBA" id="ARBA00004922"/>
    </source>
</evidence>
<dbReference type="GO" id="GO:0000139">
    <property type="term" value="C:Golgi membrane"/>
    <property type="evidence" value="ECO:0007669"/>
    <property type="project" value="UniProtKB-SubCell"/>
</dbReference>
<dbReference type="PANTHER" id="PTHR31392">
    <property type="entry name" value="ALPHA-1,3-MANNOSYLTRANSFERASE MNN1-RELATED"/>
    <property type="match status" value="1"/>
</dbReference>
<comment type="similarity">
    <text evidence="3">Belongs to the MNN1/MNT family.</text>
</comment>
<dbReference type="PANTHER" id="PTHR31392:SF1">
    <property type="entry name" value="ALPHA-1,3-MANNOSYLTRANSFERASE MNN1-RELATED"/>
    <property type="match status" value="1"/>
</dbReference>
<dbReference type="EMBL" id="MQVM01000005">
    <property type="protein sequence ID" value="ONH75983.1"/>
    <property type="molecule type" value="Genomic_DNA"/>
</dbReference>
<keyword evidence="9" id="KW-0333">Golgi apparatus</keyword>
<dbReference type="GO" id="GO:0006493">
    <property type="term" value="P:protein O-linked glycosylation"/>
    <property type="evidence" value="ECO:0007669"/>
    <property type="project" value="TreeGrafter"/>
</dbReference>
<evidence type="ECO:0000256" key="11">
    <source>
        <dbReference type="ARBA" id="ARBA00023180"/>
    </source>
</evidence>
<keyword evidence="7" id="KW-0735">Signal-anchor</keyword>
<keyword evidence="6 12" id="KW-0812">Transmembrane</keyword>
<evidence type="ECO:0000256" key="1">
    <source>
        <dbReference type="ARBA" id="ARBA00004323"/>
    </source>
</evidence>
<keyword evidence="8 12" id="KW-1133">Transmembrane helix</keyword>
<name>A0A1V2LT34_PICKU</name>
<dbReference type="Pfam" id="PF11051">
    <property type="entry name" value="Mannosyl_trans3"/>
    <property type="match status" value="2"/>
</dbReference>
<dbReference type="InterPro" id="IPR029044">
    <property type="entry name" value="Nucleotide-diphossugar_trans"/>
</dbReference>
<protein>
    <submittedName>
        <fullName evidence="13">Uncharacterized protein</fullName>
    </submittedName>
</protein>
<dbReference type="VEuPathDB" id="FungiDB:C5L36_0C08540"/>
<dbReference type="Proteomes" id="UP000189274">
    <property type="component" value="Unassembled WGS sequence"/>
</dbReference>
<comment type="subcellular location">
    <subcellularLocation>
        <location evidence="1">Golgi apparatus membrane</location>
        <topology evidence="1">Single-pass type II membrane protein</topology>
    </subcellularLocation>
</comment>
<accession>A0A1V2LT34</accession>
<evidence type="ECO:0000256" key="12">
    <source>
        <dbReference type="SAM" id="Phobius"/>
    </source>
</evidence>